<reference evidence="2 3" key="1">
    <citation type="submission" date="2014-04" db="EMBL/GenBank/DDBJ databases">
        <authorList>
            <consortium name="DOE Joint Genome Institute"/>
            <person name="Kuo A."/>
            <person name="Gay G."/>
            <person name="Dore J."/>
            <person name="Kohler A."/>
            <person name="Nagy L.G."/>
            <person name="Floudas D."/>
            <person name="Copeland A."/>
            <person name="Barry K.W."/>
            <person name="Cichocki N."/>
            <person name="Veneault-Fourrey C."/>
            <person name="LaButti K."/>
            <person name="Lindquist E.A."/>
            <person name="Lipzen A."/>
            <person name="Lundell T."/>
            <person name="Morin E."/>
            <person name="Murat C."/>
            <person name="Sun H."/>
            <person name="Tunlid A."/>
            <person name="Henrissat B."/>
            <person name="Grigoriev I.V."/>
            <person name="Hibbett D.S."/>
            <person name="Martin F."/>
            <person name="Nordberg H.P."/>
            <person name="Cantor M.N."/>
            <person name="Hua S.X."/>
        </authorList>
    </citation>
    <scope>NUCLEOTIDE SEQUENCE [LARGE SCALE GENOMIC DNA]</scope>
    <source>
        <strain evidence="3">h7</strain>
    </source>
</reference>
<dbReference type="HOGENOM" id="CLU_403351_0_0_1"/>
<feature type="region of interest" description="Disordered" evidence="1">
    <location>
        <begin position="59"/>
        <end position="85"/>
    </location>
</feature>
<dbReference type="Gene3D" id="6.10.140.1020">
    <property type="match status" value="1"/>
</dbReference>
<dbReference type="EMBL" id="KN831771">
    <property type="protein sequence ID" value="KIM45844.1"/>
    <property type="molecule type" value="Genomic_DNA"/>
</dbReference>
<feature type="compositionally biased region" description="Low complexity" evidence="1">
    <location>
        <begin position="239"/>
        <end position="266"/>
    </location>
</feature>
<dbReference type="AlphaFoldDB" id="A0A0C3CP29"/>
<dbReference type="Proteomes" id="UP000053424">
    <property type="component" value="Unassembled WGS sequence"/>
</dbReference>
<gene>
    <name evidence="2" type="ORF">M413DRAFT_23662</name>
</gene>
<name>A0A0C3CP29_HEBCY</name>
<evidence type="ECO:0000256" key="1">
    <source>
        <dbReference type="SAM" id="MobiDB-lite"/>
    </source>
</evidence>
<accession>A0A0C3CP29</accession>
<feature type="region of interest" description="Disordered" evidence="1">
    <location>
        <begin position="599"/>
        <end position="654"/>
    </location>
</feature>
<organism evidence="2 3">
    <name type="scientific">Hebeloma cylindrosporum</name>
    <dbReference type="NCBI Taxonomy" id="76867"/>
    <lineage>
        <taxon>Eukaryota</taxon>
        <taxon>Fungi</taxon>
        <taxon>Dikarya</taxon>
        <taxon>Basidiomycota</taxon>
        <taxon>Agaricomycotina</taxon>
        <taxon>Agaricomycetes</taxon>
        <taxon>Agaricomycetidae</taxon>
        <taxon>Agaricales</taxon>
        <taxon>Agaricineae</taxon>
        <taxon>Hymenogastraceae</taxon>
        <taxon>Hebeloma</taxon>
    </lineage>
</organism>
<evidence type="ECO:0000313" key="3">
    <source>
        <dbReference type="Proteomes" id="UP000053424"/>
    </source>
</evidence>
<reference evidence="3" key="2">
    <citation type="submission" date="2015-01" db="EMBL/GenBank/DDBJ databases">
        <title>Evolutionary Origins and Diversification of the Mycorrhizal Mutualists.</title>
        <authorList>
            <consortium name="DOE Joint Genome Institute"/>
            <consortium name="Mycorrhizal Genomics Consortium"/>
            <person name="Kohler A."/>
            <person name="Kuo A."/>
            <person name="Nagy L.G."/>
            <person name="Floudas D."/>
            <person name="Copeland A."/>
            <person name="Barry K.W."/>
            <person name="Cichocki N."/>
            <person name="Veneault-Fourrey C."/>
            <person name="LaButti K."/>
            <person name="Lindquist E.A."/>
            <person name="Lipzen A."/>
            <person name="Lundell T."/>
            <person name="Morin E."/>
            <person name="Murat C."/>
            <person name="Riley R."/>
            <person name="Ohm R."/>
            <person name="Sun H."/>
            <person name="Tunlid A."/>
            <person name="Henrissat B."/>
            <person name="Grigoriev I.V."/>
            <person name="Hibbett D.S."/>
            <person name="Martin F."/>
        </authorList>
    </citation>
    <scope>NUCLEOTIDE SEQUENCE [LARGE SCALE GENOMIC DNA]</scope>
    <source>
        <strain evidence="3">h7</strain>
    </source>
</reference>
<evidence type="ECO:0000313" key="2">
    <source>
        <dbReference type="EMBL" id="KIM45844.1"/>
    </source>
</evidence>
<protein>
    <submittedName>
        <fullName evidence="2">Uncharacterized protein</fullName>
    </submittedName>
</protein>
<dbReference type="OrthoDB" id="27934at2759"/>
<feature type="region of interest" description="Disordered" evidence="1">
    <location>
        <begin position="219"/>
        <end position="274"/>
    </location>
</feature>
<dbReference type="STRING" id="686832.A0A0C3CP29"/>
<keyword evidence="3" id="KW-1185">Reference proteome</keyword>
<feature type="compositionally biased region" description="Basic and acidic residues" evidence="1">
    <location>
        <begin position="604"/>
        <end position="615"/>
    </location>
</feature>
<sequence>MPDPPELGVSLGSLMHGFESSDVDVALTFDHANADEMDVNSSVKPAVLLKKIVTGASLLESSDDGGPQARPPSLDSDPPSGRALHADISYTPDIKAPNSQNNSYLSHTLSSNLRSSSTSDILSRSTESGLAISAGYCSDALPVPALDVPNCPAEYSEPDPLTDTSYLTIDSGEVSSFTSGERSEESHEETAMTFATDAHAEYSQSSPYITPATAFRAHIQGLPSSSPPSSSPPMNLDFMSSSSPMPSSSPLDGMARTPPTSPPAATDADERGMPGAGQEVLDAGEIYPLCSQQFEHVLCDTQIQSQPPAVSDLNLLYYPPTVSASMLAPNFYNHVPEPSHNMEQYARERLQFQTIAEYPQENACFIPLPSPQPTTSIWIPPAQQTDIDNDKIEPLADKAQAHRTAPRTVIPAPKRSTVAGQRAQQKKLTRPFRSPVMQRLAPKPSAGPSTSFMSSDTVVLNEVTAVPPTAKIVEESGNAVAPASSHTLDTNIKHRTTRAASQFKSPLTTTSTASADEAALVRLTPTIQSLERKLQLLRRALKVRENLQEVVLGGLVKKWTEAGREVAWEVWDNVKDNASSEGRGNLMKGKKRAIEESWGWDESGGSKKPKEDRNWGWDVVPVSDRGTESEQVGETVVGSLEREEEADEEDVPHATVGTMLIQLGIAPQTLGWDEEEGTFVDK</sequence>
<proteinExistence type="predicted"/>